<organism evidence="3">
    <name type="scientific">termite gut metagenome</name>
    <dbReference type="NCBI Taxonomy" id="433724"/>
    <lineage>
        <taxon>unclassified sequences</taxon>
        <taxon>metagenomes</taxon>
        <taxon>organismal metagenomes</taxon>
    </lineage>
</organism>
<dbReference type="PROSITE" id="PS51462">
    <property type="entry name" value="NUDIX"/>
    <property type="match status" value="1"/>
</dbReference>
<proteinExistence type="predicted"/>
<dbReference type="EC" id="3.6.1.-" evidence="3"/>
<sequence>MNQDNDEELFPVIDEQGNITGSATRRECHGGSKLLHPVVHLHVFNSRGELYLQKRPSWKDIQPGKWDTAVGGHMDLGESAEIALQREAREELNITGFTSELLANYIFESERERELIFAYKTIYDGEITPSNELDGGRFWTIEEIKAHLGKEIFTPNFENEFEKLFK</sequence>
<reference evidence="3" key="1">
    <citation type="submission" date="2019-03" db="EMBL/GenBank/DDBJ databases">
        <title>Single cell metagenomics reveals metabolic interactions within the superorganism composed of flagellate Streblomastix strix and complex community of Bacteroidetes bacteria on its surface.</title>
        <authorList>
            <person name="Treitli S.C."/>
            <person name="Kolisko M."/>
            <person name="Husnik F."/>
            <person name="Keeling P."/>
            <person name="Hampl V."/>
        </authorList>
    </citation>
    <scope>NUCLEOTIDE SEQUENCE</scope>
    <source>
        <strain evidence="3">STM</strain>
    </source>
</reference>
<dbReference type="SUPFAM" id="SSF55811">
    <property type="entry name" value="Nudix"/>
    <property type="match status" value="1"/>
</dbReference>
<dbReference type="InterPro" id="IPR015797">
    <property type="entry name" value="NUDIX_hydrolase-like_dom_sf"/>
</dbReference>
<comment type="caution">
    <text evidence="3">The sequence shown here is derived from an EMBL/GenBank/DDBJ whole genome shotgun (WGS) entry which is preliminary data.</text>
</comment>
<dbReference type="CDD" id="cd04692">
    <property type="entry name" value="NUDIX_Hydrolase"/>
    <property type="match status" value="1"/>
</dbReference>
<keyword evidence="1 3" id="KW-0378">Hydrolase</keyword>
<dbReference type="InterPro" id="IPR000086">
    <property type="entry name" value="NUDIX_hydrolase_dom"/>
</dbReference>
<dbReference type="AlphaFoldDB" id="A0A5J4R1C3"/>
<dbReference type="EMBL" id="SNRY01001908">
    <property type="protein sequence ID" value="KAA6327917.1"/>
    <property type="molecule type" value="Genomic_DNA"/>
</dbReference>
<dbReference type="Gene3D" id="3.90.79.10">
    <property type="entry name" value="Nucleoside Triphosphate Pyrophosphohydrolase"/>
    <property type="match status" value="1"/>
</dbReference>
<dbReference type="GO" id="GO:0016787">
    <property type="term" value="F:hydrolase activity"/>
    <property type="evidence" value="ECO:0007669"/>
    <property type="project" value="UniProtKB-KW"/>
</dbReference>
<dbReference type="PANTHER" id="PTHR10885:SF0">
    <property type="entry name" value="ISOPENTENYL-DIPHOSPHATE DELTA-ISOMERASE"/>
    <property type="match status" value="1"/>
</dbReference>
<evidence type="ECO:0000313" key="3">
    <source>
        <dbReference type="EMBL" id="KAA6327917.1"/>
    </source>
</evidence>
<dbReference type="PANTHER" id="PTHR10885">
    <property type="entry name" value="ISOPENTENYL-DIPHOSPHATE DELTA-ISOMERASE"/>
    <property type="match status" value="1"/>
</dbReference>
<evidence type="ECO:0000256" key="1">
    <source>
        <dbReference type="ARBA" id="ARBA00022801"/>
    </source>
</evidence>
<name>A0A5J4R1C3_9ZZZZ</name>
<feature type="domain" description="Nudix hydrolase" evidence="2">
    <location>
        <begin position="34"/>
        <end position="166"/>
    </location>
</feature>
<protein>
    <submittedName>
        <fullName evidence="3">Nudix hydrolase</fullName>
        <ecNumber evidence="3">3.6.1.-</ecNumber>
    </submittedName>
</protein>
<dbReference type="PROSITE" id="PS00893">
    <property type="entry name" value="NUDIX_BOX"/>
    <property type="match status" value="1"/>
</dbReference>
<gene>
    <name evidence="3" type="ORF">EZS27_023135</name>
</gene>
<evidence type="ECO:0000259" key="2">
    <source>
        <dbReference type="PROSITE" id="PS51462"/>
    </source>
</evidence>
<dbReference type="InterPro" id="IPR020084">
    <property type="entry name" value="NUDIX_hydrolase_CS"/>
</dbReference>
<accession>A0A5J4R1C3</accession>
<dbReference type="Pfam" id="PF00293">
    <property type="entry name" value="NUDIX"/>
    <property type="match status" value="1"/>
</dbReference>